<reference evidence="2" key="2">
    <citation type="submission" date="2015-06" db="UniProtKB">
        <authorList>
            <consortium name="EnsemblMetazoa"/>
        </authorList>
    </citation>
    <scope>IDENTIFICATION</scope>
</reference>
<evidence type="ECO:0000313" key="2">
    <source>
        <dbReference type="EnsemblMetazoa" id="MESCA011269-PA"/>
    </source>
</evidence>
<accession>T1H4Q2</accession>
<protein>
    <recommendedName>
        <fullName evidence="4">Protein kinase domain-containing protein</fullName>
    </recommendedName>
</protein>
<name>T1H4Q2_MEGSC</name>
<sequence>MNLSDHSGPGPPPIFCHTPTSSILAHNGSPPNSNSNGNPQLHRGISADRLITGPSCRALRTAVSALYSVDDFHKEKIGSGFFSEVYK</sequence>
<dbReference type="OMA" id="PPIFCHT"/>
<dbReference type="Proteomes" id="UP000015102">
    <property type="component" value="Unassembled WGS sequence"/>
</dbReference>
<organism evidence="2 3">
    <name type="scientific">Megaselia scalaris</name>
    <name type="common">Humpbacked fly</name>
    <name type="synonym">Phora scalaris</name>
    <dbReference type="NCBI Taxonomy" id="36166"/>
    <lineage>
        <taxon>Eukaryota</taxon>
        <taxon>Metazoa</taxon>
        <taxon>Ecdysozoa</taxon>
        <taxon>Arthropoda</taxon>
        <taxon>Hexapoda</taxon>
        <taxon>Insecta</taxon>
        <taxon>Pterygota</taxon>
        <taxon>Neoptera</taxon>
        <taxon>Endopterygota</taxon>
        <taxon>Diptera</taxon>
        <taxon>Brachycera</taxon>
        <taxon>Muscomorpha</taxon>
        <taxon>Platypezoidea</taxon>
        <taxon>Phoridae</taxon>
        <taxon>Megaseliini</taxon>
        <taxon>Megaselia</taxon>
    </lineage>
</organism>
<reference evidence="3" key="1">
    <citation type="submission" date="2013-02" db="EMBL/GenBank/DDBJ databases">
        <authorList>
            <person name="Hughes D."/>
        </authorList>
    </citation>
    <scope>NUCLEOTIDE SEQUENCE</scope>
    <source>
        <strain>Durham</strain>
        <strain evidence="3">NC isolate 2 -- Noor lab</strain>
    </source>
</reference>
<feature type="compositionally biased region" description="Low complexity" evidence="1">
    <location>
        <begin position="27"/>
        <end position="39"/>
    </location>
</feature>
<evidence type="ECO:0000313" key="3">
    <source>
        <dbReference type="Proteomes" id="UP000015102"/>
    </source>
</evidence>
<dbReference type="STRING" id="36166.T1H4Q2"/>
<evidence type="ECO:0000256" key="1">
    <source>
        <dbReference type="SAM" id="MobiDB-lite"/>
    </source>
</evidence>
<keyword evidence="3" id="KW-1185">Reference proteome</keyword>
<dbReference type="HOGENOM" id="CLU_2489743_0_0_1"/>
<dbReference type="EnsemblMetazoa" id="MESCA011269-RA">
    <property type="protein sequence ID" value="MESCA011269-PA"/>
    <property type="gene ID" value="MESCA011269"/>
</dbReference>
<evidence type="ECO:0008006" key="4">
    <source>
        <dbReference type="Google" id="ProtNLM"/>
    </source>
</evidence>
<feature type="region of interest" description="Disordered" evidence="1">
    <location>
        <begin position="1"/>
        <end position="46"/>
    </location>
</feature>
<dbReference type="AlphaFoldDB" id="T1H4Q2"/>
<dbReference type="EMBL" id="CAQQ02065735">
    <property type="status" value="NOT_ANNOTATED_CDS"/>
    <property type="molecule type" value="Genomic_DNA"/>
</dbReference>
<proteinExistence type="predicted"/>